<feature type="binding site" evidence="12">
    <location>
        <position position="142"/>
    </location>
    <ligand>
        <name>Zn(2+)</name>
        <dbReference type="ChEBI" id="CHEBI:29105"/>
        <note>catalytic</note>
    </ligand>
</feature>
<evidence type="ECO:0000256" key="3">
    <source>
        <dbReference type="ARBA" id="ARBA00022475"/>
    </source>
</evidence>
<accession>A0A2M6Z2W8</accession>
<feature type="domain" description="Peptidase M48" evidence="13">
    <location>
        <begin position="77"/>
        <end position="296"/>
    </location>
</feature>
<feature type="transmembrane region" description="Helical" evidence="12">
    <location>
        <begin position="39"/>
        <end position="59"/>
    </location>
</feature>
<evidence type="ECO:0000256" key="4">
    <source>
        <dbReference type="ARBA" id="ARBA00022670"/>
    </source>
</evidence>
<evidence type="ECO:0000256" key="9">
    <source>
        <dbReference type="ARBA" id="ARBA00022989"/>
    </source>
</evidence>
<sequence length="298" mass="33297">MTLYTQAESNIRKTWLFLSLFCIFIILLGWLFSELLGNSIFLVIAIVIAFIQSFLSYWYSDKIVLAITGAKEIKKEDNPELYRLVENLCITAGLPLPKIYIINESQPNAFATGRDKNHAVVAVTRGLLEKLERVELEGVLAHELSHIGNRDILLATVIVILVGVIAFLSHWFLRISFWGGRSRNSRGSGGGLLLFLGLIAAILAPIAATLIRLAISRKREFLADASSALLTRYPEGLARALEKISSDPNPLRVAGNSTSHLFIVNPFRGEQKANWFFKLFMTHPPVEERIQALRGIKI</sequence>
<evidence type="ECO:0000256" key="11">
    <source>
        <dbReference type="ARBA" id="ARBA00023136"/>
    </source>
</evidence>
<dbReference type="PANTHER" id="PTHR43221">
    <property type="entry name" value="PROTEASE HTPX"/>
    <property type="match status" value="1"/>
</dbReference>
<feature type="transmembrane region" description="Helical" evidence="12">
    <location>
        <begin position="15"/>
        <end position="33"/>
    </location>
</feature>
<comment type="caution">
    <text evidence="14">The sequence shown here is derived from an EMBL/GenBank/DDBJ whole genome shotgun (WGS) entry which is preliminary data.</text>
</comment>
<keyword evidence="11 12" id="KW-0472">Membrane</keyword>
<feature type="active site" evidence="12">
    <location>
        <position position="143"/>
    </location>
</feature>
<evidence type="ECO:0000256" key="1">
    <source>
        <dbReference type="ARBA" id="ARBA00004651"/>
    </source>
</evidence>
<proteinExistence type="inferred from homology"/>
<organism evidence="14 15">
    <name type="scientific">bacterium (Candidatus Gribaldobacteria) CG07_land_8_20_14_0_80_33_18</name>
    <dbReference type="NCBI Taxonomy" id="2014272"/>
    <lineage>
        <taxon>Bacteria</taxon>
        <taxon>Candidatus Gribaldobacteria</taxon>
    </lineage>
</organism>
<keyword evidence="7 12" id="KW-0378">Hydrolase</keyword>
<evidence type="ECO:0000256" key="7">
    <source>
        <dbReference type="ARBA" id="ARBA00022801"/>
    </source>
</evidence>
<dbReference type="Proteomes" id="UP000228777">
    <property type="component" value="Unassembled WGS sequence"/>
</dbReference>
<dbReference type="EC" id="3.4.24.-" evidence="12"/>
<dbReference type="Pfam" id="PF01435">
    <property type="entry name" value="Peptidase_M48"/>
    <property type="match status" value="1"/>
</dbReference>
<evidence type="ECO:0000256" key="8">
    <source>
        <dbReference type="ARBA" id="ARBA00022833"/>
    </source>
</evidence>
<dbReference type="InterPro" id="IPR050083">
    <property type="entry name" value="HtpX_protease"/>
</dbReference>
<evidence type="ECO:0000313" key="14">
    <source>
        <dbReference type="EMBL" id="PIU46754.1"/>
    </source>
</evidence>
<keyword evidence="6 12" id="KW-0479">Metal-binding</keyword>
<keyword evidence="5 12" id="KW-0812">Transmembrane</keyword>
<comment type="cofactor">
    <cofactor evidence="12">
        <name>Zn(2+)</name>
        <dbReference type="ChEBI" id="CHEBI:29105"/>
    </cofactor>
    <text evidence="12">Binds 1 zinc ion per subunit.</text>
</comment>
<keyword evidence="8 12" id="KW-0862">Zinc</keyword>
<feature type="transmembrane region" description="Helical" evidence="12">
    <location>
        <begin position="193"/>
        <end position="215"/>
    </location>
</feature>
<gene>
    <name evidence="12" type="primary">htpX</name>
    <name evidence="14" type="ORF">COS93_01720</name>
</gene>
<comment type="similarity">
    <text evidence="2 12">Belongs to the peptidase M48B family.</text>
</comment>
<dbReference type="GO" id="GO:0004222">
    <property type="term" value="F:metalloendopeptidase activity"/>
    <property type="evidence" value="ECO:0007669"/>
    <property type="project" value="UniProtKB-UniRule"/>
</dbReference>
<evidence type="ECO:0000256" key="12">
    <source>
        <dbReference type="HAMAP-Rule" id="MF_00188"/>
    </source>
</evidence>
<keyword evidence="10 12" id="KW-0482">Metalloprotease</keyword>
<evidence type="ECO:0000256" key="6">
    <source>
        <dbReference type="ARBA" id="ARBA00022723"/>
    </source>
</evidence>
<dbReference type="AlphaFoldDB" id="A0A2M6Z2W8"/>
<dbReference type="InterPro" id="IPR001915">
    <property type="entry name" value="Peptidase_M48"/>
</dbReference>
<protein>
    <recommendedName>
        <fullName evidence="12">Protease HtpX homolog</fullName>
        <ecNumber evidence="12">3.4.24.-</ecNumber>
    </recommendedName>
</protein>
<evidence type="ECO:0000259" key="13">
    <source>
        <dbReference type="Pfam" id="PF01435"/>
    </source>
</evidence>
<keyword evidence="9 12" id="KW-1133">Transmembrane helix</keyword>
<comment type="subcellular location">
    <subcellularLocation>
        <location evidence="1 12">Cell membrane</location>
        <topology evidence="1 12">Multi-pass membrane protein</topology>
    </subcellularLocation>
</comment>
<evidence type="ECO:0000313" key="15">
    <source>
        <dbReference type="Proteomes" id="UP000228777"/>
    </source>
</evidence>
<dbReference type="GO" id="GO:0008270">
    <property type="term" value="F:zinc ion binding"/>
    <property type="evidence" value="ECO:0007669"/>
    <property type="project" value="UniProtKB-UniRule"/>
</dbReference>
<dbReference type="PANTHER" id="PTHR43221:SF1">
    <property type="entry name" value="PROTEASE HTPX"/>
    <property type="match status" value="1"/>
</dbReference>
<dbReference type="GO" id="GO:0005886">
    <property type="term" value="C:plasma membrane"/>
    <property type="evidence" value="ECO:0007669"/>
    <property type="project" value="UniProtKB-SubCell"/>
</dbReference>
<dbReference type="HAMAP" id="MF_00188">
    <property type="entry name" value="Pept_M48_protease_HtpX"/>
    <property type="match status" value="1"/>
</dbReference>
<reference evidence="15" key="1">
    <citation type="submission" date="2017-09" db="EMBL/GenBank/DDBJ databases">
        <title>Depth-based differentiation of microbial function through sediment-hosted aquifers and enrichment of novel symbionts in the deep terrestrial subsurface.</title>
        <authorList>
            <person name="Probst A.J."/>
            <person name="Ladd B."/>
            <person name="Jarett J.K."/>
            <person name="Geller-Mcgrath D.E."/>
            <person name="Sieber C.M.K."/>
            <person name="Emerson J.B."/>
            <person name="Anantharaman K."/>
            <person name="Thomas B.C."/>
            <person name="Malmstrom R."/>
            <person name="Stieglmeier M."/>
            <person name="Klingl A."/>
            <person name="Woyke T."/>
            <person name="Ryan C.M."/>
            <person name="Banfield J.F."/>
        </authorList>
    </citation>
    <scope>NUCLEOTIDE SEQUENCE [LARGE SCALE GENOMIC DNA]</scope>
</reference>
<feature type="binding site" evidence="12">
    <location>
        <position position="220"/>
    </location>
    <ligand>
        <name>Zn(2+)</name>
        <dbReference type="ChEBI" id="CHEBI:29105"/>
        <note>catalytic</note>
    </ligand>
</feature>
<evidence type="ECO:0000256" key="5">
    <source>
        <dbReference type="ARBA" id="ARBA00022692"/>
    </source>
</evidence>
<dbReference type="Gene3D" id="3.30.2010.10">
    <property type="entry name" value="Metalloproteases ('zincins'), catalytic domain"/>
    <property type="match status" value="1"/>
</dbReference>
<evidence type="ECO:0000256" key="10">
    <source>
        <dbReference type="ARBA" id="ARBA00023049"/>
    </source>
</evidence>
<dbReference type="CDD" id="cd07340">
    <property type="entry name" value="M48B_Htpx_like"/>
    <property type="match status" value="1"/>
</dbReference>
<dbReference type="GO" id="GO:0006508">
    <property type="term" value="P:proteolysis"/>
    <property type="evidence" value="ECO:0007669"/>
    <property type="project" value="UniProtKB-KW"/>
</dbReference>
<evidence type="ECO:0000256" key="2">
    <source>
        <dbReference type="ARBA" id="ARBA00009779"/>
    </source>
</evidence>
<feature type="binding site" evidence="12">
    <location>
        <position position="146"/>
    </location>
    <ligand>
        <name>Zn(2+)</name>
        <dbReference type="ChEBI" id="CHEBI:29105"/>
        <note>catalytic</note>
    </ligand>
</feature>
<name>A0A2M6Z2W8_9BACT</name>
<keyword evidence="3 12" id="KW-1003">Cell membrane</keyword>
<feature type="transmembrane region" description="Helical" evidence="12">
    <location>
        <begin position="152"/>
        <end position="173"/>
    </location>
</feature>
<keyword evidence="4 12" id="KW-0645">Protease</keyword>
<dbReference type="EMBL" id="PEWP01000033">
    <property type="protein sequence ID" value="PIU46754.1"/>
    <property type="molecule type" value="Genomic_DNA"/>
</dbReference>
<dbReference type="InterPro" id="IPR022919">
    <property type="entry name" value="Pept_M48_protease_HtpX"/>
</dbReference>